<organism evidence="6 7">
    <name type="scientific">Lysobacter concretionis Ko07 = DSM 16239</name>
    <dbReference type="NCBI Taxonomy" id="1122185"/>
    <lineage>
        <taxon>Bacteria</taxon>
        <taxon>Pseudomonadati</taxon>
        <taxon>Pseudomonadota</taxon>
        <taxon>Gammaproteobacteria</taxon>
        <taxon>Lysobacterales</taxon>
        <taxon>Lysobacteraceae</taxon>
        <taxon>Novilysobacter</taxon>
    </lineage>
</organism>
<keyword evidence="1" id="KW-0805">Transcription regulation</keyword>
<dbReference type="STRING" id="1122185.N792_12610"/>
<dbReference type="OrthoDB" id="8535430at2"/>
<evidence type="ECO:0000313" key="7">
    <source>
        <dbReference type="Proteomes" id="UP000030017"/>
    </source>
</evidence>
<feature type="domain" description="HTH tetR-type" evidence="5">
    <location>
        <begin position="16"/>
        <end position="76"/>
    </location>
</feature>
<proteinExistence type="predicted"/>
<name>A0A0A0ELP0_9GAMM</name>
<keyword evidence="7" id="KW-1185">Reference proteome</keyword>
<dbReference type="PANTHER" id="PTHR30055">
    <property type="entry name" value="HTH-TYPE TRANSCRIPTIONAL REGULATOR RUTR"/>
    <property type="match status" value="1"/>
</dbReference>
<dbReference type="RefSeq" id="WP_036195081.1">
    <property type="nucleotide sequence ID" value="NZ_AVPS01000008.1"/>
</dbReference>
<dbReference type="SUPFAM" id="SSF48498">
    <property type="entry name" value="Tetracyclin repressor-like, C-terminal domain"/>
    <property type="match status" value="1"/>
</dbReference>
<dbReference type="EMBL" id="AVPS01000008">
    <property type="protein sequence ID" value="KGM51215.1"/>
    <property type="molecule type" value="Genomic_DNA"/>
</dbReference>
<dbReference type="Gene3D" id="1.10.357.10">
    <property type="entry name" value="Tetracycline Repressor, domain 2"/>
    <property type="match status" value="1"/>
</dbReference>
<evidence type="ECO:0000256" key="3">
    <source>
        <dbReference type="ARBA" id="ARBA00023163"/>
    </source>
</evidence>
<dbReference type="Proteomes" id="UP000030017">
    <property type="component" value="Unassembled WGS sequence"/>
</dbReference>
<dbReference type="eggNOG" id="COG1309">
    <property type="taxonomic scope" value="Bacteria"/>
</dbReference>
<accession>A0A0A0ELP0</accession>
<evidence type="ECO:0000259" key="5">
    <source>
        <dbReference type="PROSITE" id="PS50977"/>
    </source>
</evidence>
<dbReference type="InterPro" id="IPR001647">
    <property type="entry name" value="HTH_TetR"/>
</dbReference>
<dbReference type="Pfam" id="PF16925">
    <property type="entry name" value="TetR_C_13"/>
    <property type="match status" value="1"/>
</dbReference>
<keyword evidence="2 4" id="KW-0238">DNA-binding</keyword>
<dbReference type="Pfam" id="PF00440">
    <property type="entry name" value="TetR_N"/>
    <property type="match status" value="1"/>
</dbReference>
<comment type="caution">
    <text evidence="6">The sequence shown here is derived from an EMBL/GenBank/DDBJ whole genome shotgun (WGS) entry which is preliminary data.</text>
</comment>
<gene>
    <name evidence="6" type="ORF">N792_12610</name>
</gene>
<dbReference type="InterPro" id="IPR011075">
    <property type="entry name" value="TetR_C"/>
</dbReference>
<protein>
    <submittedName>
        <fullName evidence="6">TetR family transcriptional regulator</fullName>
    </submittedName>
</protein>
<dbReference type="PROSITE" id="PS50977">
    <property type="entry name" value="HTH_TETR_2"/>
    <property type="match status" value="1"/>
</dbReference>
<dbReference type="InterPro" id="IPR009057">
    <property type="entry name" value="Homeodomain-like_sf"/>
</dbReference>
<evidence type="ECO:0000256" key="4">
    <source>
        <dbReference type="PROSITE-ProRule" id="PRU00335"/>
    </source>
</evidence>
<evidence type="ECO:0000313" key="6">
    <source>
        <dbReference type="EMBL" id="KGM51215.1"/>
    </source>
</evidence>
<feature type="DNA-binding region" description="H-T-H motif" evidence="4">
    <location>
        <begin position="39"/>
        <end position="58"/>
    </location>
</feature>
<dbReference type="GO" id="GO:0000976">
    <property type="term" value="F:transcription cis-regulatory region binding"/>
    <property type="evidence" value="ECO:0007669"/>
    <property type="project" value="TreeGrafter"/>
</dbReference>
<evidence type="ECO:0000256" key="1">
    <source>
        <dbReference type="ARBA" id="ARBA00023015"/>
    </source>
</evidence>
<dbReference type="PANTHER" id="PTHR30055:SF234">
    <property type="entry name" value="HTH-TYPE TRANSCRIPTIONAL REGULATOR BETI"/>
    <property type="match status" value="1"/>
</dbReference>
<evidence type="ECO:0000256" key="2">
    <source>
        <dbReference type="ARBA" id="ARBA00023125"/>
    </source>
</evidence>
<sequence length="208" mass="22603">MSGLPAHQPPRNLPAAERRAHAVATVLELASEQNPSEITTAAIAERMRLTQGALFRHFPNKQAIWLAVMEWVSGQLMKRVARAAAQTTGSPLATLEAVFMAHVDFVARHPGIPRMLFGELQHADSTPAKQCVQHMISQYREQISLLLEAGKQAGEVAAEVDVPDAATLFIGTIQGLVMQALLRGSTRRMRSDASGAFAIYRRGIRSGS</sequence>
<keyword evidence="3" id="KW-0804">Transcription</keyword>
<dbReference type="InterPro" id="IPR036271">
    <property type="entry name" value="Tet_transcr_reg_TetR-rel_C_sf"/>
</dbReference>
<dbReference type="SUPFAM" id="SSF46689">
    <property type="entry name" value="Homeodomain-like"/>
    <property type="match status" value="1"/>
</dbReference>
<dbReference type="InterPro" id="IPR050109">
    <property type="entry name" value="HTH-type_TetR-like_transc_reg"/>
</dbReference>
<dbReference type="AlphaFoldDB" id="A0A0A0ELP0"/>
<dbReference type="GO" id="GO:0003700">
    <property type="term" value="F:DNA-binding transcription factor activity"/>
    <property type="evidence" value="ECO:0007669"/>
    <property type="project" value="TreeGrafter"/>
</dbReference>
<reference evidence="6 7" key="1">
    <citation type="submission" date="2013-08" db="EMBL/GenBank/DDBJ databases">
        <title>Genome sequencing of Lysobacter.</title>
        <authorList>
            <person name="Zhang S."/>
            <person name="Wang G."/>
        </authorList>
    </citation>
    <scope>NUCLEOTIDE SEQUENCE [LARGE SCALE GENOMIC DNA]</scope>
    <source>
        <strain evidence="6 7">Ko07</strain>
    </source>
</reference>